<protein>
    <submittedName>
        <fullName evidence="1">Uncharacterized protein</fullName>
    </submittedName>
</protein>
<sequence length="103" mass="11629">MIKLPESVLSTYEQERRPIAYINLTKAEENAKALIDLSLELSSEEYPQAYAKLSRKHALSAGIGMGYAYFDSSLVSCIMVSLQSLWSSQNMILKIYLDISYLI</sequence>
<accession>A0ABM6LYY6</accession>
<dbReference type="Proteomes" id="UP000249910">
    <property type="component" value="Chromosome"/>
</dbReference>
<evidence type="ECO:0000313" key="1">
    <source>
        <dbReference type="EMBL" id="ASG67716.1"/>
    </source>
</evidence>
<organism evidence="1 2">
    <name type="scientific">Francisella halioticida</name>
    <dbReference type="NCBI Taxonomy" id="549298"/>
    <lineage>
        <taxon>Bacteria</taxon>
        <taxon>Pseudomonadati</taxon>
        <taxon>Pseudomonadota</taxon>
        <taxon>Gammaproteobacteria</taxon>
        <taxon>Thiotrichales</taxon>
        <taxon>Francisellaceae</taxon>
        <taxon>Francisella</taxon>
    </lineage>
</organism>
<evidence type="ECO:0000313" key="2">
    <source>
        <dbReference type="Proteomes" id="UP000249910"/>
    </source>
</evidence>
<dbReference type="RefSeq" id="WP_088772240.1">
    <property type="nucleotide sequence ID" value="NZ_CP022132.1"/>
</dbReference>
<reference evidence="1 2" key="1">
    <citation type="submission" date="2017-06" db="EMBL/GenBank/DDBJ databases">
        <title>Complete genome of Francisella halioticida.</title>
        <authorList>
            <person name="Sjodin A."/>
        </authorList>
    </citation>
    <scope>NUCLEOTIDE SEQUENCE [LARGE SCALE GENOMIC DNA]</scope>
    <source>
        <strain evidence="1 2">DSM 23729</strain>
    </source>
</reference>
<dbReference type="EMBL" id="CP022132">
    <property type="protein sequence ID" value="ASG67716.1"/>
    <property type="molecule type" value="Genomic_DNA"/>
</dbReference>
<gene>
    <name evidence="1" type="ORF">CDV26_04290</name>
</gene>
<keyword evidence="2" id="KW-1185">Reference proteome</keyword>
<name>A0ABM6LYY6_9GAMM</name>
<proteinExistence type="predicted"/>